<feature type="domain" description="Carbohydrate-binding" evidence="2">
    <location>
        <begin position="823"/>
        <end position="993"/>
    </location>
</feature>
<gene>
    <name evidence="3" type="ORF">bsdcttw_47400</name>
</gene>
<proteinExistence type="predicted"/>
<dbReference type="Proteomes" id="UP000515703">
    <property type="component" value="Chromosome"/>
</dbReference>
<dbReference type="InterPro" id="IPR042229">
    <property type="entry name" value="Listeria/Bacterioides_rpt_sf"/>
</dbReference>
<dbReference type="Gene3D" id="2.60.40.1190">
    <property type="match status" value="2"/>
</dbReference>
<dbReference type="KEGG" id="acht:bsdcttw_47400"/>
<dbReference type="Gene3D" id="2.60.40.4270">
    <property type="entry name" value="Listeria-Bacteroides repeat domain"/>
    <property type="match status" value="1"/>
</dbReference>
<evidence type="ECO:0000259" key="2">
    <source>
        <dbReference type="Pfam" id="PF06452"/>
    </source>
</evidence>
<evidence type="ECO:0000256" key="1">
    <source>
        <dbReference type="SAM" id="MobiDB-lite"/>
    </source>
</evidence>
<dbReference type="PANTHER" id="PTHR48098:SF6">
    <property type="entry name" value="FERRI-BACILLIBACTIN ESTERASE BESA"/>
    <property type="match status" value="1"/>
</dbReference>
<dbReference type="SUPFAM" id="SSF49344">
    <property type="entry name" value="CBD9-like"/>
    <property type="match status" value="2"/>
</dbReference>
<dbReference type="Gene3D" id="3.40.50.1820">
    <property type="entry name" value="alpha/beta hydrolase"/>
    <property type="match status" value="2"/>
</dbReference>
<dbReference type="InterPro" id="IPR000801">
    <property type="entry name" value="Esterase-like"/>
</dbReference>
<protein>
    <recommendedName>
        <fullName evidence="2">Carbohydrate-binding domain-containing protein</fullName>
    </recommendedName>
</protein>
<evidence type="ECO:0000313" key="4">
    <source>
        <dbReference type="Proteomes" id="UP000515703"/>
    </source>
</evidence>
<dbReference type="SUPFAM" id="SSF53474">
    <property type="entry name" value="alpha/beta-Hydrolases"/>
    <property type="match status" value="2"/>
</dbReference>
<dbReference type="EMBL" id="AP023368">
    <property type="protein sequence ID" value="BCK01700.1"/>
    <property type="molecule type" value="Genomic_DNA"/>
</dbReference>
<keyword evidence="4" id="KW-1185">Reference proteome</keyword>
<dbReference type="InterPro" id="IPR010502">
    <property type="entry name" value="Carb-bd_dom_fam9"/>
</dbReference>
<evidence type="ECO:0000313" key="3">
    <source>
        <dbReference type="EMBL" id="BCK01700.1"/>
    </source>
</evidence>
<dbReference type="GO" id="GO:0004553">
    <property type="term" value="F:hydrolase activity, hydrolyzing O-glycosyl compounds"/>
    <property type="evidence" value="ECO:0007669"/>
    <property type="project" value="InterPro"/>
</dbReference>
<accession>A0A7M3SAT2</accession>
<feature type="region of interest" description="Disordered" evidence="1">
    <location>
        <begin position="173"/>
        <end position="223"/>
    </location>
</feature>
<name>A0A7M3SAT2_9FIRM</name>
<sequence>MKNEKVGKVIISTKSKVTLTIPKSTGSSKKSLVVKAANATLVNNGGFQTITIEASKKFTENAKGNTIVIKEKGAKVNIVANGKVAINVLAKADISLSGKAKTTVVIVDKKAEGTVLKASTAIKLDTKATIDVTLKAGAEGSTLKSSDKNAEVSVKNETNKEIKLVTMEGTISIGKGEETKKPGTTVKPTTTPTPTTAPSGGNSGNNSGTPSDPSTGRVPVNSEGFDAKGRMVAYFGSPSIDGTVDKVWEDAVPVTLKDTAGKTDTAAEFRVMWDDSALYILAKVKDSALDSAAGNVYEKDSIEIFLDEKNNKTKDYGQDDLHFRVNYKNEQSADNGDLSRLYTEAKTVSDGYVIEARIALADKLAKNDTVYGFELSLNDAKGGKRITALNVFDKTGMAYANTGLFGNLLLAGKKSGAVSGLNPYDLLNLVASSKKIMLERYINGDAVKDLIAQSEAAIKSSDITQKKIDDLYAALNKAVENLISDGKGYDEKECRQVPLKYKTVDDHKGTIERVTYNMVSYDGKNEARTKNFLVYLPNGYNAADKSKKYNVLYLIHGMGEDQNTVFGGPGQNTEMMKILDNMIYDKKLEPMIIVTPTWSYNGNSGDFSVIGSLSEIFHNELVKDIIPKVEGMYNTYATSTSEKDLIAAREHRAVAGFSMGSATTWNILANRIDYFKYYMPISAGYSKNTGTENFTGTIEERRAQYLESVVKDAGYGPNDVSIFSATGTADSARAGLLAQIEAMKKVGDTFIYSADLNKGNFYFLYGEGGTHSWNSVNKYLYNMLPDLFNNKKIAITDPAPIAVDENGFDESGRIVANFGTPSIDGTIDQVWSKAAQFSAKPSATSPASAKFRMLWDEKALYVLAEVKDSNLDLSSGNVYDRDSMELFFDENHDRTVNYNKDDLHFRVSYDNKQSADNGDLGRFYTKTSVVEGGYIVEARLALTGKPANNTIYGIDLSVNDGVAGRKIGQLGVFDQNNEAYKDTSKFGAIILSGRARGAVSGLNPYDLMNVVEEGKEIKLERYTNGAAVVNLIAQAEDVLKNNEVTQKVINDLYAKLRAAIDGLIPDGNSYTDKECRRILQSYKLVDDHQGTIERIDYDTVTFDGKNVTKDFLVYLPNGYNKEDKTKKYNVLYLIHGMGENQNTVFGGPGENTEMMKILDNMIYNKQIEPLIVVTPTWSYNGNSGDFSVIFQQTEYFHNELVNNIIPKVEGMYNTYAASTSPEALKAVREHRALAGFSMGSSTTWNTFASQIDYFKYYMPMSLSFIKGVNVDVYEGSADERKAEYLANVMRKAGYGPNDVSIFCATGTEDMAYGGMVSQIEAMKKVDDKFIYTADLNKGNFYFMTLTGGTHTWNCVNRYLYNMLPDLFNTKKIDTAIIPVRTYVDFDKNDGTGVIGTRKANADGYVKLPTNEIKLPGAELAGWSTTADSITPVVPESDGTYKAANNTTLYAVWKWSKPSVVSVVSGGAIAVDTTAPQNIKLGVVVSGSAITVEPSSGVIVANAGADFTLDFTKSVSNVTANYVIQYAAVDVTVSDLSSVIWKDVLSTETITVDSASTDRNIYVRISSGAGSKILISDPVLLKIKN</sequence>
<dbReference type="GO" id="GO:0030246">
    <property type="term" value="F:carbohydrate binding"/>
    <property type="evidence" value="ECO:0007669"/>
    <property type="project" value="InterPro"/>
</dbReference>
<dbReference type="Pfam" id="PF06452">
    <property type="entry name" value="CBM9_1"/>
    <property type="match status" value="2"/>
</dbReference>
<reference evidence="3 4" key="2">
    <citation type="submission" date="2020-08" db="EMBL/GenBank/DDBJ databases">
        <authorList>
            <person name="Ueki A."/>
            <person name="Tonouchi A."/>
        </authorList>
    </citation>
    <scope>NUCLEOTIDE SEQUENCE [LARGE SCALE GENOMIC DNA]</scope>
    <source>
        <strain evidence="3 4">CTTW</strain>
    </source>
</reference>
<dbReference type="PANTHER" id="PTHR48098">
    <property type="entry name" value="ENTEROCHELIN ESTERASE-RELATED"/>
    <property type="match status" value="1"/>
</dbReference>
<dbReference type="GO" id="GO:0016052">
    <property type="term" value="P:carbohydrate catabolic process"/>
    <property type="evidence" value="ECO:0007669"/>
    <property type="project" value="InterPro"/>
</dbReference>
<dbReference type="InterPro" id="IPR029058">
    <property type="entry name" value="AB_hydrolase_fold"/>
</dbReference>
<feature type="domain" description="Carbohydrate-binding" evidence="2">
    <location>
        <begin position="240"/>
        <end position="412"/>
    </location>
</feature>
<feature type="compositionally biased region" description="Low complexity" evidence="1">
    <location>
        <begin position="182"/>
        <end position="214"/>
    </location>
</feature>
<dbReference type="Pfam" id="PF00756">
    <property type="entry name" value="Esterase"/>
    <property type="match status" value="2"/>
</dbReference>
<organism evidence="3 4">
    <name type="scientific">Anaerocolumna chitinilytica</name>
    <dbReference type="NCBI Taxonomy" id="1727145"/>
    <lineage>
        <taxon>Bacteria</taxon>
        <taxon>Bacillati</taxon>
        <taxon>Bacillota</taxon>
        <taxon>Clostridia</taxon>
        <taxon>Lachnospirales</taxon>
        <taxon>Lachnospiraceae</taxon>
        <taxon>Anaerocolumna</taxon>
    </lineage>
</organism>
<reference evidence="3 4" key="1">
    <citation type="submission" date="2020-08" db="EMBL/GenBank/DDBJ databases">
        <title>Draft genome sequencing of an Anaerocolumna strain isolated from anoxic soil subjected to BSD treatment.</title>
        <authorList>
            <person name="Uek A."/>
            <person name="Tonouchi A."/>
        </authorList>
    </citation>
    <scope>NUCLEOTIDE SEQUENCE [LARGE SCALE GENOMIC DNA]</scope>
    <source>
        <strain evidence="3 4">CTTW</strain>
    </source>
</reference>
<dbReference type="InterPro" id="IPR050583">
    <property type="entry name" value="Mycobacterial_A85_antigen"/>
</dbReference>